<dbReference type="GO" id="GO:0005634">
    <property type="term" value="C:nucleus"/>
    <property type="evidence" value="ECO:0007669"/>
    <property type="project" value="TreeGrafter"/>
</dbReference>
<dbReference type="EMBL" id="KQ458860">
    <property type="protein sequence ID" value="KPJ04778.1"/>
    <property type="molecule type" value="Genomic_DNA"/>
</dbReference>
<dbReference type="SUPFAM" id="SSF56300">
    <property type="entry name" value="Metallo-dependent phosphatases"/>
    <property type="match status" value="1"/>
</dbReference>
<evidence type="ECO:0000256" key="1">
    <source>
        <dbReference type="RuleBase" id="RU004273"/>
    </source>
</evidence>
<sequence>MAKAASVKSATHFEPEGEVRPSKAKVEKLEARDSASWRRGGGGGGGGRQYALASCVVRLERDAPPAVLRLDCFEEEAVSASTIKLLSLSSTSLEVLAADSSPAETLAAVHYFASDINTTKLVKPAYTWAQPSELASLGAALLKLSESVQAICAAEPRLLRLDSPIYAIGDLHGNLPALLAMEARLWPAGAALLPAGLLFLGDFVDRGAWGVELLAYLLAAKLQRPHALHLVRGNHETRDIQTMECTTKFGEVEGVKIWNAINNVFDVLPLAAVVDEKVFCCHGGIPPPWVCPRVSAILRVPVPLPRPAAQSHMAWELLWNDPVKLLTHNIFTVHPTFYRIAFNGTHTHTRPRANKITASLAMELSANEGFAVNARRGTGHVFDQRALDRFLATNELTHVVRAHELHQNGFMCNLRGKLISVFSSSRYCGGDNDSGVVLLQAGKLRLIRLSD</sequence>
<dbReference type="InterPro" id="IPR004843">
    <property type="entry name" value="Calcineurin-like_PHP"/>
</dbReference>
<feature type="compositionally biased region" description="Basic and acidic residues" evidence="2">
    <location>
        <begin position="11"/>
        <end position="36"/>
    </location>
</feature>
<dbReference type="EC" id="3.1.3.16" evidence="1"/>
<proteinExistence type="inferred from homology"/>
<evidence type="ECO:0000259" key="3">
    <source>
        <dbReference type="PROSITE" id="PS00125"/>
    </source>
</evidence>
<dbReference type="SMART" id="SM00156">
    <property type="entry name" value="PP2Ac"/>
    <property type="match status" value="1"/>
</dbReference>
<evidence type="ECO:0000313" key="4">
    <source>
        <dbReference type="EMBL" id="KPJ04778.1"/>
    </source>
</evidence>
<evidence type="ECO:0000313" key="5">
    <source>
        <dbReference type="Proteomes" id="UP000053268"/>
    </source>
</evidence>
<feature type="region of interest" description="Disordered" evidence="2">
    <location>
        <begin position="1"/>
        <end position="46"/>
    </location>
</feature>
<name>A0A194QGW0_PAPXU</name>
<comment type="catalytic activity">
    <reaction evidence="1">
        <text>O-phospho-L-threonyl-[protein] + H2O = L-threonyl-[protein] + phosphate</text>
        <dbReference type="Rhea" id="RHEA:47004"/>
        <dbReference type="Rhea" id="RHEA-COMP:11060"/>
        <dbReference type="Rhea" id="RHEA-COMP:11605"/>
        <dbReference type="ChEBI" id="CHEBI:15377"/>
        <dbReference type="ChEBI" id="CHEBI:30013"/>
        <dbReference type="ChEBI" id="CHEBI:43474"/>
        <dbReference type="ChEBI" id="CHEBI:61977"/>
        <dbReference type="EC" id="3.1.3.16"/>
    </reaction>
</comment>
<accession>A0A194QGW0</accession>
<dbReference type="PANTHER" id="PTHR11668">
    <property type="entry name" value="SERINE/THREONINE PROTEIN PHOSPHATASE"/>
    <property type="match status" value="1"/>
</dbReference>
<reference evidence="4 5" key="1">
    <citation type="journal article" date="2015" name="Nat. Commun.">
        <title>Outbred genome sequencing and CRISPR/Cas9 gene editing in butterflies.</title>
        <authorList>
            <person name="Li X."/>
            <person name="Fan D."/>
            <person name="Zhang W."/>
            <person name="Liu G."/>
            <person name="Zhang L."/>
            <person name="Zhao L."/>
            <person name="Fang X."/>
            <person name="Chen L."/>
            <person name="Dong Y."/>
            <person name="Chen Y."/>
            <person name="Ding Y."/>
            <person name="Zhao R."/>
            <person name="Feng M."/>
            <person name="Zhu Y."/>
            <person name="Feng Y."/>
            <person name="Jiang X."/>
            <person name="Zhu D."/>
            <person name="Xiang H."/>
            <person name="Feng X."/>
            <person name="Li S."/>
            <person name="Wang J."/>
            <person name="Zhang G."/>
            <person name="Kronforst M.R."/>
            <person name="Wang W."/>
        </authorList>
    </citation>
    <scope>NUCLEOTIDE SEQUENCE [LARGE SCALE GENOMIC DNA]</scope>
    <source>
        <strain evidence="4">Ya'a_city_454_Px</strain>
        <tissue evidence="4">Whole body</tissue>
    </source>
</reference>
<dbReference type="InterPro" id="IPR050341">
    <property type="entry name" value="PP1_catalytic_subunit"/>
</dbReference>
<dbReference type="PROSITE" id="PS00125">
    <property type="entry name" value="SER_THR_PHOSPHATASE"/>
    <property type="match status" value="1"/>
</dbReference>
<dbReference type="InterPro" id="IPR006186">
    <property type="entry name" value="Ser/Thr-sp_prot-phosphatase"/>
</dbReference>
<gene>
    <name evidence="4" type="ORF">RR46_02475</name>
</gene>
<feature type="domain" description="Serine/threonine specific protein phosphatases" evidence="3">
    <location>
        <begin position="231"/>
        <end position="236"/>
    </location>
</feature>
<dbReference type="Proteomes" id="UP000053268">
    <property type="component" value="Unassembled WGS sequence"/>
</dbReference>
<keyword evidence="1" id="KW-0378">Hydrolase</keyword>
<organism evidence="4 5">
    <name type="scientific">Papilio xuthus</name>
    <name type="common">Asian swallowtail butterfly</name>
    <dbReference type="NCBI Taxonomy" id="66420"/>
    <lineage>
        <taxon>Eukaryota</taxon>
        <taxon>Metazoa</taxon>
        <taxon>Ecdysozoa</taxon>
        <taxon>Arthropoda</taxon>
        <taxon>Hexapoda</taxon>
        <taxon>Insecta</taxon>
        <taxon>Pterygota</taxon>
        <taxon>Neoptera</taxon>
        <taxon>Endopterygota</taxon>
        <taxon>Lepidoptera</taxon>
        <taxon>Glossata</taxon>
        <taxon>Ditrysia</taxon>
        <taxon>Papilionoidea</taxon>
        <taxon>Papilionidae</taxon>
        <taxon>Papilioninae</taxon>
        <taxon>Papilio</taxon>
    </lineage>
</organism>
<dbReference type="PANTHER" id="PTHR11668:SF496">
    <property type="entry name" value="SERINE_THREONINE-PROTEIN PHOSPHATASE"/>
    <property type="match status" value="1"/>
</dbReference>
<dbReference type="InterPro" id="IPR029052">
    <property type="entry name" value="Metallo-depent_PP-like"/>
</dbReference>
<dbReference type="Gene3D" id="3.60.21.10">
    <property type="match status" value="1"/>
</dbReference>
<keyword evidence="5" id="KW-1185">Reference proteome</keyword>
<dbReference type="Pfam" id="PF00149">
    <property type="entry name" value="Metallophos"/>
    <property type="match status" value="1"/>
</dbReference>
<dbReference type="GO" id="GO:0004722">
    <property type="term" value="F:protein serine/threonine phosphatase activity"/>
    <property type="evidence" value="ECO:0007669"/>
    <property type="project" value="UniProtKB-EC"/>
</dbReference>
<dbReference type="AlphaFoldDB" id="A0A194QGW0"/>
<comment type="similarity">
    <text evidence="1">Belongs to the PPP phosphatase family.</text>
</comment>
<evidence type="ECO:0000256" key="2">
    <source>
        <dbReference type="SAM" id="MobiDB-lite"/>
    </source>
</evidence>
<dbReference type="CDD" id="cd00144">
    <property type="entry name" value="MPP_PPP_family"/>
    <property type="match status" value="1"/>
</dbReference>
<dbReference type="GO" id="GO:0005737">
    <property type="term" value="C:cytoplasm"/>
    <property type="evidence" value="ECO:0007669"/>
    <property type="project" value="TreeGrafter"/>
</dbReference>
<dbReference type="PRINTS" id="PR00114">
    <property type="entry name" value="STPHPHTASE"/>
</dbReference>
<protein>
    <recommendedName>
        <fullName evidence="1">Serine/threonine-protein phosphatase</fullName>
        <ecNumber evidence="1">3.1.3.16</ecNumber>
    </recommendedName>
</protein>
<dbReference type="STRING" id="66420.A0A194QGW0"/>